<evidence type="ECO:0000313" key="6">
    <source>
        <dbReference type="WBParaSite" id="BXY_0804100.1"/>
    </source>
</evidence>
<evidence type="ECO:0000313" key="5">
    <source>
        <dbReference type="Proteomes" id="UP000659654"/>
    </source>
</evidence>
<proteinExistence type="predicted"/>
<dbReference type="Proteomes" id="UP000095284">
    <property type="component" value="Unplaced"/>
</dbReference>
<name>A0A1I7S4V8_BURXY</name>
<evidence type="ECO:0000313" key="2">
    <source>
        <dbReference type="EMBL" id="CAD5227304.1"/>
    </source>
</evidence>
<protein>
    <submittedName>
        <fullName evidence="2">(pine wood nematode) hypothetical protein</fullName>
    </submittedName>
</protein>
<dbReference type="EMBL" id="CAJFCV020000004">
    <property type="protein sequence ID" value="CAG9117415.1"/>
    <property type="molecule type" value="Genomic_DNA"/>
</dbReference>
<keyword evidence="5" id="KW-1185">Reference proteome</keyword>
<evidence type="ECO:0000313" key="3">
    <source>
        <dbReference type="EMBL" id="CAG9117415.1"/>
    </source>
</evidence>
<feature type="compositionally biased region" description="Basic and acidic residues" evidence="1">
    <location>
        <begin position="1"/>
        <end position="18"/>
    </location>
</feature>
<organism evidence="4 6">
    <name type="scientific">Bursaphelenchus xylophilus</name>
    <name type="common">Pinewood nematode worm</name>
    <name type="synonym">Aphelenchoides xylophilus</name>
    <dbReference type="NCBI Taxonomy" id="6326"/>
    <lineage>
        <taxon>Eukaryota</taxon>
        <taxon>Metazoa</taxon>
        <taxon>Ecdysozoa</taxon>
        <taxon>Nematoda</taxon>
        <taxon>Chromadorea</taxon>
        <taxon>Rhabditida</taxon>
        <taxon>Tylenchina</taxon>
        <taxon>Tylenchomorpha</taxon>
        <taxon>Aphelenchoidea</taxon>
        <taxon>Aphelenchoididae</taxon>
        <taxon>Bursaphelenchus</taxon>
    </lineage>
</organism>
<dbReference type="Proteomes" id="UP000582659">
    <property type="component" value="Unassembled WGS sequence"/>
</dbReference>
<reference evidence="3" key="2">
    <citation type="submission" date="2020-08" db="EMBL/GenBank/DDBJ databases">
        <authorList>
            <person name="Kikuchi T."/>
        </authorList>
    </citation>
    <scope>NUCLEOTIDE SEQUENCE</scope>
    <source>
        <strain evidence="2">Ka4C1</strain>
    </source>
</reference>
<sequence>MWTSKNSERLARNSEKTSGRRVSGAALTDFAQRKTPRKGQRDGISNERKGDERKNRQPGPKSTCKLLLDCMEEPSETRSPVRFDLWAPYSWICPG</sequence>
<feature type="compositionally biased region" description="Basic and acidic residues" evidence="1">
    <location>
        <begin position="39"/>
        <end position="55"/>
    </location>
</feature>
<gene>
    <name evidence="2" type="ORF">BXYJ_LOCUS9849</name>
</gene>
<reference evidence="6" key="1">
    <citation type="submission" date="2016-11" db="UniProtKB">
        <authorList>
            <consortium name="WormBaseParasite"/>
        </authorList>
    </citation>
    <scope>IDENTIFICATION</scope>
</reference>
<dbReference type="Proteomes" id="UP000659654">
    <property type="component" value="Unassembled WGS sequence"/>
</dbReference>
<feature type="region of interest" description="Disordered" evidence="1">
    <location>
        <begin position="1"/>
        <end position="63"/>
    </location>
</feature>
<accession>A0A1I7S4V8</accession>
<dbReference type="WBParaSite" id="BXY_0804100.1">
    <property type="protein sequence ID" value="BXY_0804100.1"/>
    <property type="gene ID" value="BXY_0804100"/>
</dbReference>
<evidence type="ECO:0000313" key="4">
    <source>
        <dbReference type="Proteomes" id="UP000095284"/>
    </source>
</evidence>
<evidence type="ECO:0000256" key="1">
    <source>
        <dbReference type="SAM" id="MobiDB-lite"/>
    </source>
</evidence>
<dbReference type="AlphaFoldDB" id="A0A1I7S4V8"/>
<dbReference type="EMBL" id="CAJFDI010000004">
    <property type="protein sequence ID" value="CAD5227304.1"/>
    <property type="molecule type" value="Genomic_DNA"/>
</dbReference>